<dbReference type="eggNOG" id="COG0488">
    <property type="taxonomic scope" value="Bacteria"/>
</dbReference>
<dbReference type="InterPro" id="IPR003439">
    <property type="entry name" value="ABC_transporter-like_ATP-bd"/>
</dbReference>
<keyword evidence="7" id="KW-1185">Reference proteome</keyword>
<dbReference type="SUPFAM" id="SSF52540">
    <property type="entry name" value="P-loop containing nucleoside triphosphate hydrolases"/>
    <property type="match status" value="2"/>
</dbReference>
<evidence type="ECO:0000313" key="6">
    <source>
        <dbReference type="EMBL" id="ADO83587.1"/>
    </source>
</evidence>
<keyword evidence="1" id="KW-0677">Repeat</keyword>
<dbReference type="InterPro" id="IPR051309">
    <property type="entry name" value="ABCF_ATPase"/>
</dbReference>
<gene>
    <name evidence="6" type="ordered locus">Ilyop_1816</name>
</gene>
<evidence type="ECO:0000256" key="3">
    <source>
        <dbReference type="ARBA" id="ARBA00022840"/>
    </source>
</evidence>
<dbReference type="AlphaFoldDB" id="E3H9Q8"/>
<feature type="domain" description="ABC transporter" evidence="5">
    <location>
        <begin position="332"/>
        <end position="545"/>
    </location>
</feature>
<proteinExistence type="predicted"/>
<dbReference type="PANTHER" id="PTHR42855:SF2">
    <property type="entry name" value="DRUG RESISTANCE ABC TRANSPORTER,ATP-BINDING PROTEIN"/>
    <property type="match status" value="1"/>
</dbReference>
<dbReference type="EMBL" id="CP002281">
    <property type="protein sequence ID" value="ADO83587.1"/>
    <property type="molecule type" value="Genomic_DNA"/>
</dbReference>
<reference evidence="6 7" key="1">
    <citation type="journal article" date="2010" name="Stand. Genomic Sci.">
        <title>Complete genome sequence of Ilyobacter polytropus type strain (CuHbu1).</title>
        <authorList>
            <person name="Sikorski J."/>
            <person name="Chertkov O."/>
            <person name="Lapidus A."/>
            <person name="Nolan M."/>
            <person name="Lucas S."/>
            <person name="Del Rio T.G."/>
            <person name="Tice H."/>
            <person name="Cheng J.F."/>
            <person name="Tapia R."/>
            <person name="Han C."/>
            <person name="Goodwin L."/>
            <person name="Pitluck S."/>
            <person name="Liolios K."/>
            <person name="Ivanova N."/>
            <person name="Mavromatis K."/>
            <person name="Mikhailova N."/>
            <person name="Pati A."/>
            <person name="Chen A."/>
            <person name="Palaniappan K."/>
            <person name="Land M."/>
            <person name="Hauser L."/>
            <person name="Chang Y.J."/>
            <person name="Jeffries C.D."/>
            <person name="Brambilla E."/>
            <person name="Yasawong M."/>
            <person name="Rohde M."/>
            <person name="Pukall R."/>
            <person name="Spring S."/>
            <person name="Goker M."/>
            <person name="Woyke T."/>
            <person name="Bristow J."/>
            <person name="Eisen J.A."/>
            <person name="Markowitz V."/>
            <person name="Hugenholtz P."/>
            <person name="Kyrpides N.C."/>
            <person name="Klenk H.P."/>
        </authorList>
    </citation>
    <scope>NUCLEOTIDE SEQUENCE [LARGE SCALE GENOMIC DNA]</scope>
    <source>
        <strain evidence="7">ATCC 51220 / DSM 2926 / LMG 16218 / CuHBu1</strain>
    </source>
</reference>
<keyword evidence="3" id="KW-0067">ATP-binding</keyword>
<dbReference type="Gene3D" id="3.40.50.300">
    <property type="entry name" value="P-loop containing nucleotide triphosphate hydrolases"/>
    <property type="match status" value="2"/>
</dbReference>
<dbReference type="Pfam" id="PF12848">
    <property type="entry name" value="ABC_tran_Xtn"/>
    <property type="match status" value="1"/>
</dbReference>
<dbReference type="Pfam" id="PF00005">
    <property type="entry name" value="ABC_tran"/>
    <property type="match status" value="2"/>
</dbReference>
<evidence type="ECO:0000256" key="2">
    <source>
        <dbReference type="ARBA" id="ARBA00022741"/>
    </source>
</evidence>
<evidence type="ECO:0000259" key="5">
    <source>
        <dbReference type="PROSITE" id="PS50893"/>
    </source>
</evidence>
<feature type="coiled-coil region" evidence="4">
    <location>
        <begin position="559"/>
        <end position="586"/>
    </location>
</feature>
<dbReference type="InterPro" id="IPR017871">
    <property type="entry name" value="ABC_transporter-like_CS"/>
</dbReference>
<dbReference type="PROSITE" id="PS00211">
    <property type="entry name" value="ABC_TRANSPORTER_1"/>
    <property type="match status" value="1"/>
</dbReference>
<sequence>MAVLQINNIHKSFSGETLLKNLSFSIDEKDKIGLVGLNGAGKTTLVKILLEEEHHDTDEETKIQGTISKKGGLKIGYLSQNFDLNKENRVFDELMSVFSHLKKDYERIQELNERLAVDINNFDEIMEELARLSTRYEQEEGYSVEYKVKQILTGLNFPENLWKNVIGDLSGGQQSRIALGKILLEEPELLILDEPTNHLDLNAIEWLEKFLKDYNKAFILISHDRYFLDNVINKVFELERKTINIYRGNFTDYTIQKEAYLTGAIKSYEKEQDKIKKTEEFIRRYKAGVKSKQARGREKILDRMEKMDDPVVSIRKMKLKFQVENVSTDRVVKIRNLSKSFDGQEIFRDVNMEVYRGDRIGLIGKNGVGKSTILRIINSLENKDSGEILWGERIKIGYYDQKHEGLNEDATVIEELLNNYPLSEEQARSICGGFLFSEDDAFKKIKTLSGGEKARVALMRLIMDKPNFLILDEPTNHLDIYSREILESALEEYDGTLIVVSHDRHFLESVVNKIYEITKDGSTLFKGDYEAYKSNSEVNEKDTQGNIDYEEQKKIKNRIGSLERKGQKLEEGIEGLELEKSILEERYHEAGKINNLETLMDIQKELDLIDDKITKTMEEWEAVQEELSEISE</sequence>
<dbReference type="FunFam" id="3.40.50.300:FF:000309">
    <property type="entry name" value="ABC transporter ATP-binding protein"/>
    <property type="match status" value="1"/>
</dbReference>
<dbReference type="HOGENOM" id="CLU_000604_36_0_0"/>
<dbReference type="CDD" id="cd03221">
    <property type="entry name" value="ABCF_EF-3"/>
    <property type="match status" value="2"/>
</dbReference>
<dbReference type="GO" id="GO:0003676">
    <property type="term" value="F:nucleic acid binding"/>
    <property type="evidence" value="ECO:0007669"/>
    <property type="project" value="UniProtKB-ARBA"/>
</dbReference>
<dbReference type="SMART" id="SM00382">
    <property type="entry name" value="AAA"/>
    <property type="match status" value="2"/>
</dbReference>
<dbReference type="FunFam" id="3.40.50.300:FF:000011">
    <property type="entry name" value="Putative ABC transporter ATP-binding component"/>
    <property type="match status" value="1"/>
</dbReference>
<dbReference type="PANTHER" id="PTHR42855">
    <property type="entry name" value="ABC TRANSPORTER ATP-BINDING SUBUNIT"/>
    <property type="match status" value="1"/>
</dbReference>
<dbReference type="InterPro" id="IPR027417">
    <property type="entry name" value="P-loop_NTPase"/>
</dbReference>
<feature type="domain" description="ABC transporter" evidence="5">
    <location>
        <begin position="4"/>
        <end position="265"/>
    </location>
</feature>
<dbReference type="GO" id="GO:0016887">
    <property type="term" value="F:ATP hydrolysis activity"/>
    <property type="evidence" value="ECO:0007669"/>
    <property type="project" value="InterPro"/>
</dbReference>
<dbReference type="Proteomes" id="UP000006875">
    <property type="component" value="Chromosome"/>
</dbReference>
<evidence type="ECO:0000256" key="1">
    <source>
        <dbReference type="ARBA" id="ARBA00022737"/>
    </source>
</evidence>
<dbReference type="InterPro" id="IPR032781">
    <property type="entry name" value="ABC_tran_Xtn"/>
</dbReference>
<dbReference type="RefSeq" id="WP_013388249.1">
    <property type="nucleotide sequence ID" value="NC_014632.1"/>
</dbReference>
<organism evidence="6 7">
    <name type="scientific">Ilyobacter polytropus (strain ATCC 51220 / DSM 2926 / LMG 16218 / CuHBu1)</name>
    <dbReference type="NCBI Taxonomy" id="572544"/>
    <lineage>
        <taxon>Bacteria</taxon>
        <taxon>Fusobacteriati</taxon>
        <taxon>Fusobacteriota</taxon>
        <taxon>Fusobacteriia</taxon>
        <taxon>Fusobacteriales</taxon>
        <taxon>Fusobacteriaceae</taxon>
        <taxon>Ilyobacter</taxon>
    </lineage>
</organism>
<dbReference type="GO" id="GO:0005524">
    <property type="term" value="F:ATP binding"/>
    <property type="evidence" value="ECO:0007669"/>
    <property type="project" value="UniProtKB-KW"/>
</dbReference>
<dbReference type="KEGG" id="ipo:Ilyop_1816"/>
<dbReference type="STRING" id="572544.Ilyop_1816"/>
<dbReference type="PROSITE" id="PS50893">
    <property type="entry name" value="ABC_TRANSPORTER_2"/>
    <property type="match status" value="2"/>
</dbReference>
<dbReference type="InterPro" id="IPR003593">
    <property type="entry name" value="AAA+_ATPase"/>
</dbReference>
<evidence type="ECO:0000256" key="4">
    <source>
        <dbReference type="SAM" id="Coils"/>
    </source>
</evidence>
<keyword evidence="4" id="KW-0175">Coiled coil</keyword>
<dbReference type="OrthoDB" id="9801441at2"/>
<evidence type="ECO:0000313" key="7">
    <source>
        <dbReference type="Proteomes" id="UP000006875"/>
    </source>
</evidence>
<protein>
    <submittedName>
        <fullName evidence="6">ABC transporter related protein</fullName>
    </submittedName>
</protein>
<name>E3H9Q8_ILYPC</name>
<keyword evidence="2" id="KW-0547">Nucleotide-binding</keyword>
<accession>E3H9Q8</accession>